<evidence type="ECO:0000313" key="1">
    <source>
        <dbReference type="EMBL" id="WDE07594.1"/>
    </source>
</evidence>
<dbReference type="RefSeq" id="WP_044841081.1">
    <property type="nucleotide sequence ID" value="NZ_CP059733.1"/>
</dbReference>
<evidence type="ECO:0000313" key="2">
    <source>
        <dbReference type="Proteomes" id="UP000032352"/>
    </source>
</evidence>
<dbReference type="KEGG" id="tvd:SG34_012305"/>
<accession>A0AAE9Z7T5</accession>
<organism evidence="1 2">
    <name type="scientific">Thalassomonas viridans</name>
    <dbReference type="NCBI Taxonomy" id="137584"/>
    <lineage>
        <taxon>Bacteria</taxon>
        <taxon>Pseudomonadati</taxon>
        <taxon>Pseudomonadota</taxon>
        <taxon>Gammaproteobacteria</taxon>
        <taxon>Alteromonadales</taxon>
        <taxon>Colwelliaceae</taxon>
        <taxon>Thalassomonas</taxon>
    </lineage>
</organism>
<dbReference type="Proteomes" id="UP000032352">
    <property type="component" value="Chromosome"/>
</dbReference>
<reference evidence="1 2" key="2">
    <citation type="journal article" date="2022" name="Mar. Drugs">
        <title>Bioassay-Guided Fractionation Leads to the Detection of Cholic Acid Generated by the Rare Thalassomonas sp.</title>
        <authorList>
            <person name="Pheiffer F."/>
            <person name="Schneider Y.K."/>
            <person name="Hansen E.H."/>
            <person name="Andersen J.H."/>
            <person name="Isaksson J."/>
            <person name="Busche T."/>
            <person name="R C."/>
            <person name="Kalinowski J."/>
            <person name="Zyl L.V."/>
            <person name="Trindade M."/>
        </authorList>
    </citation>
    <scope>NUCLEOTIDE SEQUENCE [LARGE SCALE GENOMIC DNA]</scope>
    <source>
        <strain evidence="1 2">XOM25</strain>
    </source>
</reference>
<gene>
    <name evidence="1" type="ORF">SG34_012305</name>
</gene>
<sequence length="87" mass="9747">MSDSTTTSEEEQALASRTMELCDEFSHFTAECAFICDAFAAIVKDPACINEPAIFGIELTAYKIKTRMIDINNRLIDIHEELTKPSE</sequence>
<dbReference type="EMBL" id="CP059733">
    <property type="protein sequence ID" value="WDE07594.1"/>
    <property type="molecule type" value="Genomic_DNA"/>
</dbReference>
<protein>
    <submittedName>
        <fullName evidence="1">Uncharacterized protein</fullName>
    </submittedName>
</protein>
<dbReference type="AlphaFoldDB" id="A0AAE9Z7T5"/>
<proteinExistence type="predicted"/>
<keyword evidence="2" id="KW-1185">Reference proteome</keyword>
<reference evidence="1 2" key="1">
    <citation type="journal article" date="2015" name="Genome Announc.">
        <title>Draft Genome Sequences of Marine Isolates of Thalassomonas viridans and Thalassomonas actiniarum.</title>
        <authorList>
            <person name="Olonade I."/>
            <person name="van Zyl L.J."/>
            <person name="Trindade M."/>
        </authorList>
    </citation>
    <scope>NUCLEOTIDE SEQUENCE [LARGE SCALE GENOMIC DNA]</scope>
    <source>
        <strain evidence="1 2">XOM25</strain>
    </source>
</reference>
<name>A0AAE9Z7T5_9GAMM</name>